<keyword evidence="1" id="KW-1133">Transmembrane helix</keyword>
<keyword evidence="1" id="KW-0472">Membrane</keyword>
<dbReference type="GO" id="GO:0022857">
    <property type="term" value="F:transmembrane transporter activity"/>
    <property type="evidence" value="ECO:0007669"/>
    <property type="project" value="InterPro"/>
</dbReference>
<dbReference type="InterPro" id="IPR036259">
    <property type="entry name" value="MFS_trans_sf"/>
</dbReference>
<feature type="transmembrane region" description="Helical" evidence="1">
    <location>
        <begin position="102"/>
        <end position="121"/>
    </location>
</feature>
<comment type="caution">
    <text evidence="2">The sequence shown here is derived from an EMBL/GenBank/DDBJ whole genome shotgun (WGS) entry which is preliminary data.</text>
</comment>
<dbReference type="Gene3D" id="1.20.1250.20">
    <property type="entry name" value="MFS general substrate transporter like domains"/>
    <property type="match status" value="2"/>
</dbReference>
<feature type="transmembrane region" description="Helical" evidence="1">
    <location>
        <begin position="142"/>
        <end position="161"/>
    </location>
</feature>
<protein>
    <submittedName>
        <fullName evidence="2">MFS transporter</fullName>
    </submittedName>
</protein>
<dbReference type="AlphaFoldDB" id="A0A948RU28"/>
<keyword evidence="1" id="KW-0812">Transmembrane</keyword>
<accession>A0A948RU28</accession>
<feature type="transmembrane region" description="Helical" evidence="1">
    <location>
        <begin position="236"/>
        <end position="258"/>
    </location>
</feature>
<proteinExistence type="predicted"/>
<gene>
    <name evidence="2" type="ORF">KJ970_08850</name>
</gene>
<feature type="transmembrane region" description="Helical" evidence="1">
    <location>
        <begin position="270"/>
        <end position="288"/>
    </location>
</feature>
<feature type="transmembrane region" description="Helical" evidence="1">
    <location>
        <begin position="52"/>
        <end position="70"/>
    </location>
</feature>
<feature type="transmembrane region" description="Helical" evidence="1">
    <location>
        <begin position="12"/>
        <end position="32"/>
    </location>
</feature>
<feature type="transmembrane region" description="Helical" evidence="1">
    <location>
        <begin position="339"/>
        <end position="358"/>
    </location>
</feature>
<organism evidence="2 3">
    <name type="scientific">Eiseniibacteriota bacterium</name>
    <dbReference type="NCBI Taxonomy" id="2212470"/>
    <lineage>
        <taxon>Bacteria</taxon>
        <taxon>Candidatus Eiseniibacteriota</taxon>
    </lineage>
</organism>
<feature type="transmembrane region" description="Helical" evidence="1">
    <location>
        <begin position="167"/>
        <end position="185"/>
    </location>
</feature>
<dbReference type="SUPFAM" id="SSF103473">
    <property type="entry name" value="MFS general substrate transporter"/>
    <property type="match status" value="2"/>
</dbReference>
<dbReference type="Pfam" id="PF07690">
    <property type="entry name" value="MFS_1"/>
    <property type="match status" value="1"/>
</dbReference>
<evidence type="ECO:0000313" key="3">
    <source>
        <dbReference type="Proteomes" id="UP000777784"/>
    </source>
</evidence>
<reference evidence="2" key="1">
    <citation type="submission" date="2021-05" db="EMBL/GenBank/DDBJ databases">
        <title>Energy efficiency and biological interactions define the core microbiome of deep oligotrophic groundwater.</title>
        <authorList>
            <person name="Mehrshad M."/>
            <person name="Lopez-Fernandez M."/>
            <person name="Bell E."/>
            <person name="Bernier-Latmani R."/>
            <person name="Bertilsson S."/>
            <person name="Dopson M."/>
        </authorList>
    </citation>
    <scope>NUCLEOTIDE SEQUENCE</scope>
    <source>
        <strain evidence="2">Modern_marine.mb.64</strain>
    </source>
</reference>
<dbReference type="Proteomes" id="UP000777784">
    <property type="component" value="Unassembled WGS sequence"/>
</dbReference>
<feature type="transmembrane region" description="Helical" evidence="1">
    <location>
        <begin position="300"/>
        <end position="318"/>
    </location>
</feature>
<evidence type="ECO:0000313" key="2">
    <source>
        <dbReference type="EMBL" id="MBU2691025.1"/>
    </source>
</evidence>
<feature type="transmembrane region" description="Helical" evidence="1">
    <location>
        <begin position="364"/>
        <end position="383"/>
    </location>
</feature>
<sequence>MIHRLRNRPDLLHILMASLFFGAASGIFMATLNNYLAEVHGFGAEARGWLELPREFPGFLLIFVAGLLLLRLRESQMAGVAMILSAVGALGLGYLSPGRITVILWVIIWSMGDHILFAVDGPMGLKLARDGGEGRRLGQLGGARNLGTIIGVGIIFLLARFRGDDFTLFYLLSAVMALSSGYFYLKLRIGRDDPPSRKIVFRKEYRLFYAISALFGVRKQIFLAFGTWVLVSIHNVPVSTIALLYFIASTLGVVMRPLLGDVIDWLGERIVLAVDEIMLLAICLSYAFISDLLPAPYDLWWLYGAYILDLVLFGLRAARITYLKKIIRDPADITSSVSLGITIDHAVAMSLPILSGYIWETWGFRWVFLLAGAIALAGFFVCLRIRVPVRPLLPDKG</sequence>
<dbReference type="EMBL" id="JAHJDP010000042">
    <property type="protein sequence ID" value="MBU2691025.1"/>
    <property type="molecule type" value="Genomic_DNA"/>
</dbReference>
<feature type="transmembrane region" description="Helical" evidence="1">
    <location>
        <begin position="206"/>
        <end position="230"/>
    </location>
</feature>
<feature type="transmembrane region" description="Helical" evidence="1">
    <location>
        <begin position="77"/>
        <end position="96"/>
    </location>
</feature>
<name>A0A948RU28_UNCEI</name>
<evidence type="ECO:0000256" key="1">
    <source>
        <dbReference type="SAM" id="Phobius"/>
    </source>
</evidence>
<dbReference type="InterPro" id="IPR011701">
    <property type="entry name" value="MFS"/>
</dbReference>